<proteinExistence type="predicted"/>
<evidence type="ECO:0000313" key="2">
    <source>
        <dbReference type="EnsemblMetazoa" id="PPA32613.1"/>
    </source>
</evidence>
<name>A0A2A6BIB9_PRIPA</name>
<reference evidence="2" key="2">
    <citation type="submission" date="2022-06" db="UniProtKB">
        <authorList>
            <consortium name="EnsemblMetazoa"/>
        </authorList>
    </citation>
    <scope>IDENTIFICATION</scope>
    <source>
        <strain evidence="2">PS312</strain>
    </source>
</reference>
<gene>
    <name evidence="2" type="primary">WBGene00205474</name>
</gene>
<dbReference type="EnsemblMetazoa" id="PPA32613.1">
    <property type="protein sequence ID" value="PPA32613.1"/>
    <property type="gene ID" value="WBGene00205474"/>
</dbReference>
<evidence type="ECO:0000313" key="3">
    <source>
        <dbReference type="Proteomes" id="UP000005239"/>
    </source>
</evidence>
<protein>
    <submittedName>
        <fullName evidence="2">Uncharacterized protein</fullName>
    </submittedName>
</protein>
<evidence type="ECO:0000256" key="1">
    <source>
        <dbReference type="SAM" id="MobiDB-lite"/>
    </source>
</evidence>
<feature type="region of interest" description="Disordered" evidence="1">
    <location>
        <begin position="141"/>
        <end position="220"/>
    </location>
</feature>
<accession>A0A8R1UIP5</accession>
<dbReference type="OrthoDB" id="5970722at2759"/>
<reference evidence="3" key="1">
    <citation type="journal article" date="2008" name="Nat. Genet.">
        <title>The Pristionchus pacificus genome provides a unique perspective on nematode lifestyle and parasitism.</title>
        <authorList>
            <person name="Dieterich C."/>
            <person name="Clifton S.W."/>
            <person name="Schuster L.N."/>
            <person name="Chinwalla A."/>
            <person name="Delehaunty K."/>
            <person name="Dinkelacker I."/>
            <person name="Fulton L."/>
            <person name="Fulton R."/>
            <person name="Godfrey J."/>
            <person name="Minx P."/>
            <person name="Mitreva M."/>
            <person name="Roeseler W."/>
            <person name="Tian H."/>
            <person name="Witte H."/>
            <person name="Yang S.P."/>
            <person name="Wilson R.K."/>
            <person name="Sommer R.J."/>
        </authorList>
    </citation>
    <scope>NUCLEOTIDE SEQUENCE [LARGE SCALE GENOMIC DNA]</scope>
    <source>
        <strain evidence="3">PS312</strain>
    </source>
</reference>
<keyword evidence="3" id="KW-1185">Reference proteome</keyword>
<feature type="compositionally biased region" description="Low complexity" evidence="1">
    <location>
        <begin position="208"/>
        <end position="220"/>
    </location>
</feature>
<dbReference type="Proteomes" id="UP000005239">
    <property type="component" value="Unassembled WGS sequence"/>
</dbReference>
<sequence>MISGGQTGATMTPFERICSSSDLAAALITSAASSSVSAVGSPASMASLLMASRGAGPSTFQRSSSFTALLPRANSSGSLLGGAVGSPLGPMGTGTTTAPTYAQLHSVLAQYEQTQRVLGELSRQSSLNTMILKDLETVDKTMKTEPEDSPPDASSLGSTVDTTPGTSTNNLNGPGDSLHVQIPRSGLLPSTSSAPQQQLQQNSNGAMGSSPYNSPLSNNLLLGQGPLHPMPLNGGDISLGDYNTINVLASPPLSCAVIERYREKVGADFDPARHPQLGVPLCVVVGHRATVREGSERKRGAGGKGDDVTETIRDKKEGNSIYRGARLISKRLDVMRGS</sequence>
<feature type="compositionally biased region" description="Polar residues" evidence="1">
    <location>
        <begin position="155"/>
        <end position="172"/>
    </location>
</feature>
<accession>A0A2A6BIB9</accession>
<dbReference type="AlphaFoldDB" id="A0A2A6BIB9"/>
<organism evidence="2 3">
    <name type="scientific">Pristionchus pacificus</name>
    <name type="common">Parasitic nematode worm</name>
    <dbReference type="NCBI Taxonomy" id="54126"/>
    <lineage>
        <taxon>Eukaryota</taxon>
        <taxon>Metazoa</taxon>
        <taxon>Ecdysozoa</taxon>
        <taxon>Nematoda</taxon>
        <taxon>Chromadorea</taxon>
        <taxon>Rhabditida</taxon>
        <taxon>Rhabditina</taxon>
        <taxon>Diplogasteromorpha</taxon>
        <taxon>Diplogasteroidea</taxon>
        <taxon>Neodiplogasteridae</taxon>
        <taxon>Pristionchus</taxon>
    </lineage>
</organism>
<feature type="compositionally biased region" description="Polar residues" evidence="1">
    <location>
        <begin position="188"/>
        <end position="207"/>
    </location>
</feature>